<dbReference type="AlphaFoldDB" id="A0A7G9G2K5"/>
<keyword evidence="3" id="KW-1185">Reference proteome</keyword>
<dbReference type="KEGG" id="qdo:H9Q78_11360"/>
<dbReference type="InterPro" id="IPR002509">
    <property type="entry name" value="NODB_dom"/>
</dbReference>
<dbReference type="SUPFAM" id="SSF88713">
    <property type="entry name" value="Glycoside hydrolase/deacetylase"/>
    <property type="match status" value="1"/>
</dbReference>
<dbReference type="EMBL" id="CP060634">
    <property type="protein sequence ID" value="QNM05037.1"/>
    <property type="molecule type" value="Genomic_DNA"/>
</dbReference>
<gene>
    <name evidence="2" type="ORF">H9Q78_11360</name>
</gene>
<protein>
    <submittedName>
        <fullName evidence="2">Polysaccharide deacetylase family protein</fullName>
    </submittedName>
</protein>
<dbReference type="PANTHER" id="PTHR10587:SF137">
    <property type="entry name" value="4-DEOXY-4-FORMAMIDO-L-ARABINOSE-PHOSPHOUNDECAPRENOL DEFORMYLASE ARND-RELATED"/>
    <property type="match status" value="1"/>
</dbReference>
<dbReference type="InterPro" id="IPR011330">
    <property type="entry name" value="Glyco_hydro/deAcase_b/a-brl"/>
</dbReference>
<reference evidence="2 3" key="1">
    <citation type="submission" date="2020-08" db="EMBL/GenBank/DDBJ databases">
        <authorList>
            <person name="Liu C."/>
            <person name="Sun Q."/>
        </authorList>
    </citation>
    <scope>NUCLEOTIDE SEQUENCE [LARGE SCALE GENOMIC DNA]</scope>
    <source>
        <strain evidence="2 3">NSJ-38</strain>
    </source>
</reference>
<dbReference type="InterPro" id="IPR050248">
    <property type="entry name" value="Polysacc_deacetylase_ArnD"/>
</dbReference>
<dbReference type="GO" id="GO:0005975">
    <property type="term" value="P:carbohydrate metabolic process"/>
    <property type="evidence" value="ECO:0007669"/>
    <property type="project" value="InterPro"/>
</dbReference>
<organism evidence="2 3">
    <name type="scientific">Qiania dongpingensis</name>
    <dbReference type="NCBI Taxonomy" id="2763669"/>
    <lineage>
        <taxon>Bacteria</taxon>
        <taxon>Bacillati</taxon>
        <taxon>Bacillota</taxon>
        <taxon>Clostridia</taxon>
        <taxon>Lachnospirales</taxon>
        <taxon>Lachnospiraceae</taxon>
        <taxon>Qiania</taxon>
    </lineage>
</organism>
<name>A0A7G9G2K5_9FIRM</name>
<dbReference type="Proteomes" id="UP000515823">
    <property type="component" value="Chromosome"/>
</dbReference>
<dbReference type="PROSITE" id="PS51677">
    <property type="entry name" value="NODB"/>
    <property type="match status" value="1"/>
</dbReference>
<dbReference type="GO" id="GO:0016810">
    <property type="term" value="F:hydrolase activity, acting on carbon-nitrogen (but not peptide) bonds"/>
    <property type="evidence" value="ECO:0007669"/>
    <property type="project" value="InterPro"/>
</dbReference>
<evidence type="ECO:0000259" key="1">
    <source>
        <dbReference type="PROSITE" id="PS51677"/>
    </source>
</evidence>
<dbReference type="RefSeq" id="WP_249301827.1">
    <property type="nucleotide sequence ID" value="NZ_CP060634.1"/>
</dbReference>
<dbReference type="Pfam" id="PF01522">
    <property type="entry name" value="Polysacc_deac_1"/>
    <property type="match status" value="1"/>
</dbReference>
<sequence>MRQNTGNCGGRLVLTFDDGPDGRYTGTLLDLLKEEQIPAAFFVVGNHAAKEPELVQRMAAEGHIVGSHSIEHRNALISTYSYMKRDFEACRKIHTELLGRPPRYFRPPWGIRNLFTRKFVKEQDMRMVLWDVMAQDWRADASTVGIVKKLRERVSDGAIICLHDAGEDTGGAAGAPLKTIKALELAIPDLKALGYRFISLDEYFAGAAL</sequence>
<feature type="domain" description="NodB homology" evidence="1">
    <location>
        <begin position="10"/>
        <end position="198"/>
    </location>
</feature>
<proteinExistence type="predicted"/>
<accession>A0A7G9G2K5</accession>
<dbReference type="Gene3D" id="3.20.20.370">
    <property type="entry name" value="Glycoside hydrolase/deacetylase"/>
    <property type="match status" value="1"/>
</dbReference>
<dbReference type="CDD" id="cd10959">
    <property type="entry name" value="CE4_NodB_like_3"/>
    <property type="match status" value="1"/>
</dbReference>
<evidence type="ECO:0000313" key="2">
    <source>
        <dbReference type="EMBL" id="QNM05037.1"/>
    </source>
</evidence>
<dbReference type="PANTHER" id="PTHR10587">
    <property type="entry name" value="GLYCOSYL TRANSFERASE-RELATED"/>
    <property type="match status" value="1"/>
</dbReference>
<evidence type="ECO:0000313" key="3">
    <source>
        <dbReference type="Proteomes" id="UP000515823"/>
    </source>
</evidence>